<dbReference type="AlphaFoldDB" id="A0A0E9XCS2"/>
<sequence>MEFDMVFKDYRGKKSLYSA</sequence>
<proteinExistence type="predicted"/>
<evidence type="ECO:0000313" key="1">
    <source>
        <dbReference type="EMBL" id="JAH99645.1"/>
    </source>
</evidence>
<organism evidence="1">
    <name type="scientific">Anguilla anguilla</name>
    <name type="common">European freshwater eel</name>
    <name type="synonym">Muraena anguilla</name>
    <dbReference type="NCBI Taxonomy" id="7936"/>
    <lineage>
        <taxon>Eukaryota</taxon>
        <taxon>Metazoa</taxon>
        <taxon>Chordata</taxon>
        <taxon>Craniata</taxon>
        <taxon>Vertebrata</taxon>
        <taxon>Euteleostomi</taxon>
        <taxon>Actinopterygii</taxon>
        <taxon>Neopterygii</taxon>
        <taxon>Teleostei</taxon>
        <taxon>Anguilliformes</taxon>
        <taxon>Anguillidae</taxon>
        <taxon>Anguilla</taxon>
    </lineage>
</organism>
<protein>
    <submittedName>
        <fullName evidence="1">Uncharacterized protein</fullName>
    </submittedName>
</protein>
<name>A0A0E9XCS2_ANGAN</name>
<accession>A0A0E9XCS2</accession>
<dbReference type="EMBL" id="GBXM01008932">
    <property type="protein sequence ID" value="JAH99645.1"/>
    <property type="molecule type" value="Transcribed_RNA"/>
</dbReference>
<reference evidence="1" key="1">
    <citation type="submission" date="2014-11" db="EMBL/GenBank/DDBJ databases">
        <authorList>
            <person name="Amaro Gonzalez C."/>
        </authorList>
    </citation>
    <scope>NUCLEOTIDE SEQUENCE</scope>
</reference>
<reference evidence="1" key="2">
    <citation type="journal article" date="2015" name="Fish Shellfish Immunol.">
        <title>Early steps in the European eel (Anguilla anguilla)-Vibrio vulnificus interaction in the gills: Role of the RtxA13 toxin.</title>
        <authorList>
            <person name="Callol A."/>
            <person name="Pajuelo D."/>
            <person name="Ebbesson L."/>
            <person name="Teles M."/>
            <person name="MacKenzie S."/>
            <person name="Amaro C."/>
        </authorList>
    </citation>
    <scope>NUCLEOTIDE SEQUENCE</scope>
</reference>